<name>A0A7W6ESK6_9BACT</name>
<dbReference type="Pfam" id="PF22028">
    <property type="entry name" value="DUF6934"/>
    <property type="match status" value="1"/>
</dbReference>
<evidence type="ECO:0000313" key="1">
    <source>
        <dbReference type="EMBL" id="MBB3840825.1"/>
    </source>
</evidence>
<gene>
    <name evidence="1" type="ORF">FHS57_004845</name>
</gene>
<reference evidence="1 2" key="1">
    <citation type="submission" date="2020-08" db="EMBL/GenBank/DDBJ databases">
        <title>Genomic Encyclopedia of Type Strains, Phase IV (KMG-IV): sequencing the most valuable type-strain genomes for metagenomic binning, comparative biology and taxonomic classification.</title>
        <authorList>
            <person name="Goeker M."/>
        </authorList>
    </citation>
    <scope>NUCLEOTIDE SEQUENCE [LARGE SCALE GENOMIC DNA]</scope>
    <source>
        <strain evidence="1 2">DSM 17976</strain>
    </source>
</reference>
<keyword evidence="2" id="KW-1185">Reference proteome</keyword>
<evidence type="ECO:0000313" key="2">
    <source>
        <dbReference type="Proteomes" id="UP000541352"/>
    </source>
</evidence>
<proteinExistence type="predicted"/>
<dbReference type="EMBL" id="JACIBY010000012">
    <property type="protein sequence ID" value="MBB3840825.1"/>
    <property type="molecule type" value="Genomic_DNA"/>
</dbReference>
<dbReference type="RefSeq" id="WP_183978059.1">
    <property type="nucleotide sequence ID" value="NZ_JACIBY010000012.1"/>
</dbReference>
<organism evidence="1 2">
    <name type="scientific">Runella defluvii</name>
    <dbReference type="NCBI Taxonomy" id="370973"/>
    <lineage>
        <taxon>Bacteria</taxon>
        <taxon>Pseudomonadati</taxon>
        <taxon>Bacteroidota</taxon>
        <taxon>Cytophagia</taxon>
        <taxon>Cytophagales</taxon>
        <taxon>Spirosomataceae</taxon>
        <taxon>Runella</taxon>
    </lineage>
</organism>
<accession>A0A7W6ESK6</accession>
<dbReference type="InterPro" id="IPR053865">
    <property type="entry name" value="DUF6934"/>
</dbReference>
<protein>
    <submittedName>
        <fullName evidence="1">Uncharacterized protein</fullName>
    </submittedName>
</protein>
<dbReference type="AlphaFoldDB" id="A0A7W6ESK6"/>
<dbReference type="Proteomes" id="UP000541352">
    <property type="component" value="Unassembled WGS sequence"/>
</dbReference>
<sequence length="146" mass="17123">MDEPQYPFENPITEIRYDFKSISREKEVNKRVIFTTSDFQNVYNLALVDVLEEGRLSDITESRNKDMKTILATVMGIIINFLEANPGKIIAFKGSDERRQRLYRLIISRDLDELEKEFVILGVSSEGESEPFQSNRLYDYFVILKR</sequence>
<comment type="caution">
    <text evidence="1">The sequence shown here is derived from an EMBL/GenBank/DDBJ whole genome shotgun (WGS) entry which is preliminary data.</text>
</comment>